<name>G7VT71_PAETH</name>
<dbReference type="Proteomes" id="UP000005876">
    <property type="component" value="Chromosome"/>
</dbReference>
<reference evidence="2" key="1">
    <citation type="submission" date="2011-11" db="EMBL/GenBank/DDBJ databases">
        <title>Complete sequence of Paenibacillus terrae HPL-003.</title>
        <authorList>
            <person name="Shin S.H."/>
            <person name="Kim S."/>
            <person name="Kim J.Y."/>
        </authorList>
    </citation>
    <scope>NUCLEOTIDE SEQUENCE [LARGE SCALE GENOMIC DNA]</scope>
    <source>
        <strain evidence="2">HPL-003</strain>
    </source>
</reference>
<evidence type="ECO:0000313" key="1">
    <source>
        <dbReference type="EMBL" id="AET57486.1"/>
    </source>
</evidence>
<dbReference type="HOGENOM" id="CLU_3010040_0_0_9"/>
<reference key="2">
    <citation type="submission" date="2011-11" db="EMBL/GenBank/DDBJ databases">
        <authorList>
            <person name="Shin S.H."/>
            <person name="Kim S."/>
            <person name="Kim J.Y."/>
        </authorList>
    </citation>
    <scope>NUCLEOTIDE SEQUENCE</scope>
    <source>
        <strain>HPL-003</strain>
    </source>
</reference>
<gene>
    <name evidence="1" type="ordered locus">HPL003_03560</name>
</gene>
<dbReference type="STRING" id="985665.HPL003_03560"/>
<dbReference type="EMBL" id="CP003107">
    <property type="protein sequence ID" value="AET57486.1"/>
    <property type="molecule type" value="Genomic_DNA"/>
</dbReference>
<protein>
    <submittedName>
        <fullName evidence="1">Uncharacterized protein</fullName>
    </submittedName>
</protein>
<dbReference type="AlphaFoldDB" id="G7VT71"/>
<accession>G7VT71</accession>
<sequence>MLEALREQEISDVFDLRDNGTEAEGFPAIHVLAFIKRASINVRLFFFMHLFSYEIP</sequence>
<proteinExistence type="predicted"/>
<organism evidence="1 2">
    <name type="scientific">Paenibacillus terrae (strain HPL-003)</name>
    <dbReference type="NCBI Taxonomy" id="985665"/>
    <lineage>
        <taxon>Bacteria</taxon>
        <taxon>Bacillati</taxon>
        <taxon>Bacillota</taxon>
        <taxon>Bacilli</taxon>
        <taxon>Bacillales</taxon>
        <taxon>Paenibacillaceae</taxon>
        <taxon>Paenibacillus</taxon>
    </lineage>
</organism>
<reference evidence="1 2" key="3">
    <citation type="journal article" date="2012" name="J. Bacteriol.">
        <title>Genome Sequence of Paenibacillus terrae HPL-003, a Xylanase-Producing Bacterium Isolated from Soil Found in Forest Residue.</title>
        <authorList>
            <person name="Shin S.H."/>
            <person name="Kim S."/>
            <person name="Kim J.Y."/>
            <person name="Song H.Y."/>
            <person name="Cho S.J."/>
            <person name="Kim D.R."/>
            <person name="Lee K.I."/>
            <person name="Lim H.K."/>
            <person name="Park N.J."/>
            <person name="Hwang I.T."/>
            <person name="Yang K.S."/>
        </authorList>
    </citation>
    <scope>NUCLEOTIDE SEQUENCE [LARGE SCALE GENOMIC DNA]</scope>
    <source>
        <strain evidence="1 2">HPL-003</strain>
    </source>
</reference>
<dbReference type="KEGG" id="pta:HPL003_03560"/>
<evidence type="ECO:0000313" key="2">
    <source>
        <dbReference type="Proteomes" id="UP000005876"/>
    </source>
</evidence>